<dbReference type="OrthoDB" id="3907302at2759"/>
<dbReference type="PANTHER" id="PTHR12716:SF8">
    <property type="entry name" value="TRANSCRIPTION INITIATION FACTOR IIE SUBUNIT BETA"/>
    <property type="match status" value="1"/>
</dbReference>
<dbReference type="GO" id="GO:0001097">
    <property type="term" value="F:TFIIH-class transcription factor complex binding"/>
    <property type="evidence" value="ECO:0007669"/>
    <property type="project" value="TreeGrafter"/>
</dbReference>
<evidence type="ECO:0000313" key="2">
    <source>
        <dbReference type="EMBL" id="PWA42545.1"/>
    </source>
</evidence>
<dbReference type="PANTHER" id="PTHR12716">
    <property type="entry name" value="TRANSCRIPTION INITIATION FACTOR IIE, BETA SUBUNIT"/>
    <property type="match status" value="1"/>
</dbReference>
<keyword evidence="2" id="KW-0648">Protein biosynthesis</keyword>
<dbReference type="InterPro" id="IPR040501">
    <property type="entry name" value="TFA2_Winged_2"/>
</dbReference>
<dbReference type="AlphaFoldDB" id="A0A2U1L0K9"/>
<dbReference type="GO" id="GO:0005673">
    <property type="term" value="C:transcription factor TFIIE complex"/>
    <property type="evidence" value="ECO:0007669"/>
    <property type="project" value="InterPro"/>
</dbReference>
<evidence type="ECO:0000313" key="3">
    <source>
        <dbReference type="Proteomes" id="UP000245207"/>
    </source>
</evidence>
<proteinExistence type="predicted"/>
<name>A0A2U1L0K9_ARTAN</name>
<organism evidence="2 3">
    <name type="scientific">Artemisia annua</name>
    <name type="common">Sweet wormwood</name>
    <dbReference type="NCBI Taxonomy" id="35608"/>
    <lineage>
        <taxon>Eukaryota</taxon>
        <taxon>Viridiplantae</taxon>
        <taxon>Streptophyta</taxon>
        <taxon>Embryophyta</taxon>
        <taxon>Tracheophyta</taxon>
        <taxon>Spermatophyta</taxon>
        <taxon>Magnoliopsida</taxon>
        <taxon>eudicotyledons</taxon>
        <taxon>Gunneridae</taxon>
        <taxon>Pentapetalae</taxon>
        <taxon>asterids</taxon>
        <taxon>campanulids</taxon>
        <taxon>Asterales</taxon>
        <taxon>Asteraceae</taxon>
        <taxon>Asteroideae</taxon>
        <taxon>Anthemideae</taxon>
        <taxon>Artemisiinae</taxon>
        <taxon>Artemisia</taxon>
    </lineage>
</organism>
<dbReference type="Proteomes" id="UP000245207">
    <property type="component" value="Unassembled WGS sequence"/>
</dbReference>
<accession>A0A2U1L0K9</accession>
<keyword evidence="3" id="KW-1185">Reference proteome</keyword>
<dbReference type="InterPro" id="IPR016656">
    <property type="entry name" value="TFIIE-bsu"/>
</dbReference>
<dbReference type="STRING" id="35608.A0A2U1L0K9"/>
<dbReference type="GO" id="GO:0003743">
    <property type="term" value="F:translation initiation factor activity"/>
    <property type="evidence" value="ECO:0007669"/>
    <property type="project" value="UniProtKB-KW"/>
</dbReference>
<evidence type="ECO:0000259" key="1">
    <source>
        <dbReference type="Pfam" id="PF18121"/>
    </source>
</evidence>
<comment type="caution">
    <text evidence="2">The sequence shown here is derived from an EMBL/GenBank/DDBJ whole genome shotgun (WGS) entry which is preliminary data.</text>
</comment>
<dbReference type="GO" id="GO:0006367">
    <property type="term" value="P:transcription initiation at RNA polymerase II promoter"/>
    <property type="evidence" value="ECO:0007669"/>
    <property type="project" value="InterPro"/>
</dbReference>
<gene>
    <name evidence="2" type="ORF">CTI12_AA545020</name>
</gene>
<reference evidence="2 3" key="1">
    <citation type="journal article" date="2018" name="Mol. Plant">
        <title>The genome of Artemisia annua provides insight into the evolution of Asteraceae family and artemisinin biosynthesis.</title>
        <authorList>
            <person name="Shen Q."/>
            <person name="Zhang L."/>
            <person name="Liao Z."/>
            <person name="Wang S."/>
            <person name="Yan T."/>
            <person name="Shi P."/>
            <person name="Liu M."/>
            <person name="Fu X."/>
            <person name="Pan Q."/>
            <person name="Wang Y."/>
            <person name="Lv Z."/>
            <person name="Lu X."/>
            <person name="Zhang F."/>
            <person name="Jiang W."/>
            <person name="Ma Y."/>
            <person name="Chen M."/>
            <person name="Hao X."/>
            <person name="Li L."/>
            <person name="Tang Y."/>
            <person name="Lv G."/>
            <person name="Zhou Y."/>
            <person name="Sun X."/>
            <person name="Brodelius P.E."/>
            <person name="Rose J.K.C."/>
            <person name="Tang K."/>
        </authorList>
    </citation>
    <scope>NUCLEOTIDE SEQUENCE [LARGE SCALE GENOMIC DNA]</scope>
    <source>
        <strain evidence="3">cv. Huhao1</strain>
        <tissue evidence="2">Leaf</tissue>
    </source>
</reference>
<dbReference type="EMBL" id="PKPP01012333">
    <property type="protein sequence ID" value="PWA42545.1"/>
    <property type="molecule type" value="Genomic_DNA"/>
</dbReference>
<sequence>MEDVDLTSVGGTMVTALEDIFSGASPAYNTVESPACIFSYENFVMNATDPFDENKFNFTKFGQKEHGDTVMLPIILCISDGTIGVWKKHSPICIVHFINLPKYSYDNLGHFRLKGFEDAKPNGLHGLSYGQFLKASGEERVTWKWASSMDKMKKLAESNINLHEVYNVVIYDHFVNKDVFEFLLKNSKVNFDGNEFSCKPAHNVGGKTQLLGLIKGHVDGIAVADLKDAYPTVMQDVQALKAGGWIWLISRLDYKEWFKTVIC</sequence>
<dbReference type="Pfam" id="PF18121">
    <property type="entry name" value="TFA2_Winged_2"/>
    <property type="match status" value="1"/>
</dbReference>
<feature type="domain" description="TFA2 Winged helix" evidence="1">
    <location>
        <begin position="207"/>
        <end position="250"/>
    </location>
</feature>
<protein>
    <submittedName>
        <fullName evidence="2">Transcription initiation factor IIE subunit beta</fullName>
    </submittedName>
</protein>
<keyword evidence="2" id="KW-0396">Initiation factor</keyword>